<dbReference type="Gene3D" id="3.30.200.20">
    <property type="entry name" value="Phosphorylase Kinase, domain 1"/>
    <property type="match status" value="1"/>
</dbReference>
<evidence type="ECO:0000313" key="3">
    <source>
        <dbReference type="Proteomes" id="UP000728032"/>
    </source>
</evidence>
<dbReference type="SMART" id="SM00219">
    <property type="entry name" value="TyrKc"/>
    <property type="match status" value="1"/>
</dbReference>
<protein>
    <recommendedName>
        <fullName evidence="1">Protein kinase domain-containing protein</fullName>
    </recommendedName>
</protein>
<dbReference type="AlphaFoldDB" id="A0A7R9LP81"/>
<dbReference type="InterPro" id="IPR050122">
    <property type="entry name" value="RTK"/>
</dbReference>
<dbReference type="Gene3D" id="1.10.510.10">
    <property type="entry name" value="Transferase(Phosphotransferase) domain 1"/>
    <property type="match status" value="1"/>
</dbReference>
<keyword evidence="3" id="KW-1185">Reference proteome</keyword>
<proteinExistence type="predicted"/>
<dbReference type="PROSITE" id="PS00109">
    <property type="entry name" value="PROTEIN_KINASE_TYR"/>
    <property type="match status" value="1"/>
</dbReference>
<evidence type="ECO:0000313" key="2">
    <source>
        <dbReference type="EMBL" id="CAD7645180.1"/>
    </source>
</evidence>
<dbReference type="GO" id="GO:0043235">
    <property type="term" value="C:receptor complex"/>
    <property type="evidence" value="ECO:0007669"/>
    <property type="project" value="TreeGrafter"/>
</dbReference>
<feature type="domain" description="Protein kinase" evidence="1">
    <location>
        <begin position="1"/>
        <end position="106"/>
    </location>
</feature>
<dbReference type="InterPro" id="IPR008266">
    <property type="entry name" value="Tyr_kinase_AS"/>
</dbReference>
<organism evidence="2">
    <name type="scientific">Oppiella nova</name>
    <dbReference type="NCBI Taxonomy" id="334625"/>
    <lineage>
        <taxon>Eukaryota</taxon>
        <taxon>Metazoa</taxon>
        <taxon>Ecdysozoa</taxon>
        <taxon>Arthropoda</taxon>
        <taxon>Chelicerata</taxon>
        <taxon>Arachnida</taxon>
        <taxon>Acari</taxon>
        <taxon>Acariformes</taxon>
        <taxon>Sarcoptiformes</taxon>
        <taxon>Oribatida</taxon>
        <taxon>Brachypylina</taxon>
        <taxon>Oppioidea</taxon>
        <taxon>Oppiidae</taxon>
        <taxon>Oppiella</taxon>
    </lineage>
</organism>
<reference evidence="2" key="1">
    <citation type="submission" date="2020-11" db="EMBL/GenBank/DDBJ databases">
        <authorList>
            <person name="Tran Van P."/>
        </authorList>
    </citation>
    <scope>NUCLEOTIDE SEQUENCE</scope>
</reference>
<dbReference type="GO" id="GO:0007169">
    <property type="term" value="P:cell surface receptor protein tyrosine kinase signaling pathway"/>
    <property type="evidence" value="ECO:0007669"/>
    <property type="project" value="TreeGrafter"/>
</dbReference>
<dbReference type="PROSITE" id="PS50011">
    <property type="entry name" value="PROTEIN_KINASE_DOM"/>
    <property type="match status" value="1"/>
</dbReference>
<dbReference type="PRINTS" id="PR00109">
    <property type="entry name" value="TYRKINASE"/>
</dbReference>
<dbReference type="GO" id="GO:0005524">
    <property type="term" value="F:ATP binding"/>
    <property type="evidence" value="ECO:0007669"/>
    <property type="project" value="InterPro"/>
</dbReference>
<dbReference type="SUPFAM" id="SSF56112">
    <property type="entry name" value="Protein kinase-like (PK-like)"/>
    <property type="match status" value="1"/>
</dbReference>
<dbReference type="GO" id="GO:0004714">
    <property type="term" value="F:transmembrane receptor protein tyrosine kinase activity"/>
    <property type="evidence" value="ECO:0007669"/>
    <property type="project" value="TreeGrafter"/>
</dbReference>
<accession>A0A7R9LP81</accession>
<dbReference type="EMBL" id="OC916766">
    <property type="protein sequence ID" value="CAD7645180.1"/>
    <property type="molecule type" value="Genomic_DNA"/>
</dbReference>
<evidence type="ECO:0000259" key="1">
    <source>
        <dbReference type="PROSITE" id="PS50011"/>
    </source>
</evidence>
<dbReference type="Pfam" id="PF07714">
    <property type="entry name" value="PK_Tyr_Ser-Thr"/>
    <property type="match status" value="1"/>
</dbReference>
<dbReference type="InterPro" id="IPR000719">
    <property type="entry name" value="Prot_kinase_dom"/>
</dbReference>
<dbReference type="InterPro" id="IPR001245">
    <property type="entry name" value="Ser-Thr/Tyr_kinase_cat_dom"/>
</dbReference>
<sequence>MYTSKNTADIEDFVNEALLTKDFDHRHVMILIGVSFDDDGMDYLSSQHFVHRDLAARNCMVDGELCVKIGDFGLSRDIYEKNYYSSDNSKCKLPVKWMAPESLSIV</sequence>
<gene>
    <name evidence="2" type="ORF">ONB1V03_LOCUS5075</name>
</gene>
<dbReference type="EMBL" id="CAJPVJ010001941">
    <property type="protein sequence ID" value="CAG2165535.1"/>
    <property type="molecule type" value="Genomic_DNA"/>
</dbReference>
<dbReference type="GO" id="GO:0007399">
    <property type="term" value="P:nervous system development"/>
    <property type="evidence" value="ECO:0007669"/>
    <property type="project" value="TreeGrafter"/>
</dbReference>
<dbReference type="PANTHER" id="PTHR24416:SF564">
    <property type="entry name" value="MACROPHAGE-STIMULATING PROTEIN RECEPTOR"/>
    <property type="match status" value="1"/>
</dbReference>
<dbReference type="GO" id="GO:0016477">
    <property type="term" value="P:cell migration"/>
    <property type="evidence" value="ECO:0007669"/>
    <property type="project" value="TreeGrafter"/>
</dbReference>
<name>A0A7R9LP81_9ACAR</name>
<dbReference type="InterPro" id="IPR020635">
    <property type="entry name" value="Tyr_kinase_cat_dom"/>
</dbReference>
<dbReference type="OrthoDB" id="73209at2759"/>
<dbReference type="Proteomes" id="UP000728032">
    <property type="component" value="Unassembled WGS sequence"/>
</dbReference>
<dbReference type="InterPro" id="IPR011009">
    <property type="entry name" value="Kinase-like_dom_sf"/>
</dbReference>
<dbReference type="PANTHER" id="PTHR24416">
    <property type="entry name" value="TYROSINE-PROTEIN KINASE RECEPTOR"/>
    <property type="match status" value="1"/>
</dbReference>
<dbReference type="GO" id="GO:0005886">
    <property type="term" value="C:plasma membrane"/>
    <property type="evidence" value="ECO:0007669"/>
    <property type="project" value="TreeGrafter"/>
</dbReference>